<dbReference type="SMART" id="SM00421">
    <property type="entry name" value="HTH_LUXR"/>
    <property type="match status" value="1"/>
</dbReference>
<proteinExistence type="predicted"/>
<evidence type="ECO:0000313" key="6">
    <source>
        <dbReference type="EMBL" id="GGJ69524.1"/>
    </source>
</evidence>
<feature type="domain" description="Response regulatory" evidence="5">
    <location>
        <begin position="3"/>
        <end position="119"/>
    </location>
</feature>
<name>A0A917PBC3_9ACTN</name>
<dbReference type="PROSITE" id="PS50110">
    <property type="entry name" value="RESPONSE_REGULATORY"/>
    <property type="match status" value="1"/>
</dbReference>
<dbReference type="InterPro" id="IPR058245">
    <property type="entry name" value="NreC/VraR/RcsB-like_REC"/>
</dbReference>
<accession>A0A917PBC3</accession>
<dbReference type="GO" id="GO:0000160">
    <property type="term" value="P:phosphorelay signal transduction system"/>
    <property type="evidence" value="ECO:0007669"/>
    <property type="project" value="InterPro"/>
</dbReference>
<organism evidence="6 7">
    <name type="scientific">Streptomyces brasiliensis</name>
    <dbReference type="NCBI Taxonomy" id="1954"/>
    <lineage>
        <taxon>Bacteria</taxon>
        <taxon>Bacillati</taxon>
        <taxon>Actinomycetota</taxon>
        <taxon>Actinomycetes</taxon>
        <taxon>Kitasatosporales</taxon>
        <taxon>Streptomycetaceae</taxon>
        <taxon>Streptomyces</taxon>
    </lineage>
</organism>
<dbReference type="PANTHER" id="PTHR43214">
    <property type="entry name" value="TWO-COMPONENT RESPONSE REGULATOR"/>
    <property type="match status" value="1"/>
</dbReference>
<dbReference type="InterPro" id="IPR001789">
    <property type="entry name" value="Sig_transdc_resp-reg_receiver"/>
</dbReference>
<dbReference type="AlphaFoldDB" id="A0A917PBC3"/>
<dbReference type="InterPro" id="IPR011006">
    <property type="entry name" value="CheY-like_superfamily"/>
</dbReference>
<gene>
    <name evidence="6" type="ORF">GCM10010121_095310</name>
</gene>
<evidence type="ECO:0000256" key="2">
    <source>
        <dbReference type="ARBA" id="ARBA00023125"/>
    </source>
</evidence>
<protein>
    <submittedName>
        <fullName evidence="6">DNA-binding response regulator</fullName>
    </submittedName>
</protein>
<feature type="domain" description="HTH luxR-type" evidence="4">
    <location>
        <begin position="143"/>
        <end position="208"/>
    </location>
</feature>
<evidence type="ECO:0000259" key="5">
    <source>
        <dbReference type="PROSITE" id="PS50110"/>
    </source>
</evidence>
<dbReference type="PROSITE" id="PS00622">
    <property type="entry name" value="HTH_LUXR_1"/>
    <property type="match status" value="1"/>
</dbReference>
<dbReference type="SUPFAM" id="SSF52172">
    <property type="entry name" value="CheY-like"/>
    <property type="match status" value="1"/>
</dbReference>
<dbReference type="Gene3D" id="3.40.50.2300">
    <property type="match status" value="1"/>
</dbReference>
<dbReference type="CDD" id="cd06170">
    <property type="entry name" value="LuxR_C_like"/>
    <property type="match status" value="1"/>
</dbReference>
<dbReference type="CDD" id="cd17535">
    <property type="entry name" value="REC_NarL-like"/>
    <property type="match status" value="1"/>
</dbReference>
<dbReference type="RefSeq" id="WP_189317523.1">
    <property type="nucleotide sequence ID" value="NZ_BMQA01000113.1"/>
</dbReference>
<dbReference type="PANTHER" id="PTHR43214:SF43">
    <property type="entry name" value="TWO-COMPONENT RESPONSE REGULATOR"/>
    <property type="match status" value="1"/>
</dbReference>
<evidence type="ECO:0000259" key="4">
    <source>
        <dbReference type="PROSITE" id="PS50043"/>
    </source>
</evidence>
<dbReference type="Pfam" id="PF00196">
    <property type="entry name" value="GerE"/>
    <property type="match status" value="1"/>
</dbReference>
<evidence type="ECO:0000313" key="7">
    <source>
        <dbReference type="Proteomes" id="UP000657574"/>
    </source>
</evidence>
<keyword evidence="1 3" id="KW-0597">Phosphoprotein</keyword>
<feature type="modified residue" description="4-aspartylphosphate" evidence="3">
    <location>
        <position position="54"/>
    </location>
</feature>
<dbReference type="Proteomes" id="UP000657574">
    <property type="component" value="Unassembled WGS sequence"/>
</dbReference>
<dbReference type="Pfam" id="PF00072">
    <property type="entry name" value="Response_reg"/>
    <property type="match status" value="1"/>
</dbReference>
<sequence>MIRVLLADDHPLVRQGMRAVLDTVGDIEVAGEAGDGLEAVRRAVELLPDVIVMDLQLPGLHGIEATRQIRTRVPDAAVLVLTMFEDDTTVFAAVQAGALGYLVKGADGADIVAAIHAAAAGQPVFGAALAGRLRTWFVSPPPQDGPFPELTPRERDILDHLAAGLSNAEIGWRLHLSGKTVANNVSAILAKLHLTQRSQAIIRARDAGLGRSH</sequence>
<evidence type="ECO:0000256" key="1">
    <source>
        <dbReference type="ARBA" id="ARBA00022553"/>
    </source>
</evidence>
<reference evidence="6" key="2">
    <citation type="submission" date="2020-09" db="EMBL/GenBank/DDBJ databases">
        <authorList>
            <person name="Sun Q."/>
            <person name="Ohkuma M."/>
        </authorList>
    </citation>
    <scope>NUCLEOTIDE SEQUENCE</scope>
    <source>
        <strain evidence="6">JCM 3086</strain>
    </source>
</reference>
<dbReference type="GO" id="GO:0003677">
    <property type="term" value="F:DNA binding"/>
    <property type="evidence" value="ECO:0007669"/>
    <property type="project" value="UniProtKB-KW"/>
</dbReference>
<dbReference type="SUPFAM" id="SSF46894">
    <property type="entry name" value="C-terminal effector domain of the bipartite response regulators"/>
    <property type="match status" value="1"/>
</dbReference>
<dbReference type="PRINTS" id="PR00038">
    <property type="entry name" value="HTHLUXR"/>
</dbReference>
<dbReference type="InterPro" id="IPR000792">
    <property type="entry name" value="Tscrpt_reg_LuxR_C"/>
</dbReference>
<dbReference type="PROSITE" id="PS50043">
    <property type="entry name" value="HTH_LUXR_2"/>
    <property type="match status" value="1"/>
</dbReference>
<evidence type="ECO:0000256" key="3">
    <source>
        <dbReference type="PROSITE-ProRule" id="PRU00169"/>
    </source>
</evidence>
<comment type="caution">
    <text evidence="6">The sequence shown here is derived from an EMBL/GenBank/DDBJ whole genome shotgun (WGS) entry which is preliminary data.</text>
</comment>
<keyword evidence="7" id="KW-1185">Reference proteome</keyword>
<dbReference type="EMBL" id="BMQA01000113">
    <property type="protein sequence ID" value="GGJ69524.1"/>
    <property type="molecule type" value="Genomic_DNA"/>
</dbReference>
<dbReference type="InterPro" id="IPR016032">
    <property type="entry name" value="Sig_transdc_resp-reg_C-effctor"/>
</dbReference>
<dbReference type="SMART" id="SM00448">
    <property type="entry name" value="REC"/>
    <property type="match status" value="1"/>
</dbReference>
<keyword evidence="2 6" id="KW-0238">DNA-binding</keyword>
<reference evidence="6" key="1">
    <citation type="journal article" date="2014" name="Int. J. Syst. Evol. Microbiol.">
        <title>Complete genome sequence of Corynebacterium casei LMG S-19264T (=DSM 44701T), isolated from a smear-ripened cheese.</title>
        <authorList>
            <consortium name="US DOE Joint Genome Institute (JGI-PGF)"/>
            <person name="Walter F."/>
            <person name="Albersmeier A."/>
            <person name="Kalinowski J."/>
            <person name="Ruckert C."/>
        </authorList>
    </citation>
    <scope>NUCLEOTIDE SEQUENCE</scope>
    <source>
        <strain evidence="6">JCM 3086</strain>
    </source>
</reference>
<dbReference type="InterPro" id="IPR039420">
    <property type="entry name" value="WalR-like"/>
</dbReference>
<dbReference type="GO" id="GO:0006355">
    <property type="term" value="P:regulation of DNA-templated transcription"/>
    <property type="evidence" value="ECO:0007669"/>
    <property type="project" value="InterPro"/>
</dbReference>